<feature type="compositionally biased region" description="Basic and acidic residues" evidence="9">
    <location>
        <begin position="593"/>
        <end position="613"/>
    </location>
</feature>
<dbReference type="SMART" id="SM00249">
    <property type="entry name" value="PHD"/>
    <property type="match status" value="1"/>
</dbReference>
<reference evidence="11" key="2">
    <citation type="submission" date="2020-09" db="EMBL/GenBank/DDBJ databases">
        <authorList>
            <person name="Kikuchi T."/>
        </authorList>
    </citation>
    <scope>NUCLEOTIDE SEQUENCE</scope>
    <source>
        <strain evidence="11">Ka4C1</strain>
    </source>
</reference>
<keyword evidence="7" id="KW-0539">Nucleus</keyword>
<feature type="region of interest" description="Disordered" evidence="9">
    <location>
        <begin position="529"/>
        <end position="876"/>
    </location>
</feature>
<dbReference type="PANTHER" id="PTHR46452">
    <property type="entry name" value="TRANSCRIPTION INITIATION FACTOR TFIID SUBUNIT 3"/>
    <property type="match status" value="1"/>
</dbReference>
<feature type="compositionally biased region" description="Basic and acidic residues" evidence="9">
    <location>
        <begin position="631"/>
        <end position="643"/>
    </location>
</feature>
<dbReference type="InterPro" id="IPR019786">
    <property type="entry name" value="Zinc_finger_PHD-type_CS"/>
</dbReference>
<dbReference type="SMART" id="SM00576">
    <property type="entry name" value="BTP"/>
    <property type="match status" value="1"/>
</dbReference>
<evidence type="ECO:0000313" key="11">
    <source>
        <dbReference type="EMBL" id="CAD5220571.1"/>
    </source>
</evidence>
<dbReference type="InterPro" id="IPR019787">
    <property type="entry name" value="Znf_PHD-finger"/>
</dbReference>
<evidence type="ECO:0000313" key="14">
    <source>
        <dbReference type="WBParaSite" id="BXY_0603300.1"/>
    </source>
</evidence>
<dbReference type="OrthoDB" id="5877872at2759"/>
<dbReference type="PROSITE" id="PS01359">
    <property type="entry name" value="ZF_PHD_1"/>
    <property type="match status" value="1"/>
</dbReference>
<evidence type="ECO:0000256" key="2">
    <source>
        <dbReference type="ARBA" id="ARBA00022723"/>
    </source>
</evidence>
<dbReference type="EMBL" id="CAJFCV020000003">
    <property type="protein sequence ID" value="CAG9106805.1"/>
    <property type="molecule type" value="Genomic_DNA"/>
</dbReference>
<dbReference type="GO" id="GO:0002039">
    <property type="term" value="F:p53 binding"/>
    <property type="evidence" value="ECO:0007669"/>
    <property type="project" value="TreeGrafter"/>
</dbReference>
<keyword evidence="2" id="KW-0479">Metal-binding</keyword>
<evidence type="ECO:0000259" key="10">
    <source>
        <dbReference type="PROSITE" id="PS50016"/>
    </source>
</evidence>
<reference evidence="14" key="1">
    <citation type="submission" date="2016-11" db="UniProtKB">
        <authorList>
            <consortium name="WormBaseParasite"/>
        </authorList>
    </citation>
    <scope>IDENTIFICATION</scope>
</reference>
<dbReference type="PROSITE" id="PS50016">
    <property type="entry name" value="ZF_PHD_2"/>
    <property type="match status" value="1"/>
</dbReference>
<dbReference type="InterPro" id="IPR009072">
    <property type="entry name" value="Histone-fold"/>
</dbReference>
<dbReference type="EMBL" id="CAJFDI010000003">
    <property type="protein sequence ID" value="CAD5220571.1"/>
    <property type="molecule type" value="Genomic_DNA"/>
</dbReference>
<comment type="subcellular location">
    <subcellularLocation>
        <location evidence="1">Nucleus</location>
    </subcellularLocation>
</comment>
<feature type="region of interest" description="Disordered" evidence="9">
    <location>
        <begin position="149"/>
        <end position="168"/>
    </location>
</feature>
<dbReference type="Proteomes" id="UP000659654">
    <property type="component" value="Unassembled WGS sequence"/>
</dbReference>
<dbReference type="AlphaFoldDB" id="A0A1I7RZ65"/>
<name>A0A1I7RZ65_BURXY</name>
<dbReference type="GO" id="GO:0008270">
    <property type="term" value="F:zinc ion binding"/>
    <property type="evidence" value="ECO:0007669"/>
    <property type="project" value="UniProtKB-KW"/>
</dbReference>
<dbReference type="SUPFAM" id="SSF47113">
    <property type="entry name" value="Histone-fold"/>
    <property type="match status" value="1"/>
</dbReference>
<dbReference type="SUPFAM" id="SSF57903">
    <property type="entry name" value="FYVE/PHD zinc finger"/>
    <property type="match status" value="1"/>
</dbReference>
<gene>
    <name evidence="11" type="ORF">BXYJ_LOCUS6245</name>
</gene>
<dbReference type="WBParaSite" id="BXY_0603300.1">
    <property type="protein sequence ID" value="BXY_0603300.1"/>
    <property type="gene ID" value="BXY_0603300"/>
</dbReference>
<keyword evidence="13" id="KW-1185">Reference proteome</keyword>
<dbReference type="InterPro" id="IPR006565">
    <property type="entry name" value="BTP"/>
</dbReference>
<dbReference type="Proteomes" id="UP000582659">
    <property type="component" value="Unassembled WGS sequence"/>
</dbReference>
<feature type="compositionally biased region" description="Basic and acidic residues" evidence="9">
    <location>
        <begin position="447"/>
        <end position="456"/>
    </location>
</feature>
<feature type="compositionally biased region" description="Polar residues" evidence="9">
    <location>
        <begin position="581"/>
        <end position="591"/>
    </location>
</feature>
<dbReference type="Pfam" id="PF00628">
    <property type="entry name" value="PHD"/>
    <property type="match status" value="1"/>
</dbReference>
<evidence type="ECO:0000256" key="5">
    <source>
        <dbReference type="ARBA" id="ARBA00023015"/>
    </source>
</evidence>
<evidence type="ECO:0000256" key="6">
    <source>
        <dbReference type="ARBA" id="ARBA00023163"/>
    </source>
</evidence>
<keyword evidence="6" id="KW-0804">Transcription</keyword>
<dbReference type="CDD" id="cd15522">
    <property type="entry name" value="PHD_TAF3"/>
    <property type="match status" value="1"/>
</dbReference>
<evidence type="ECO:0000313" key="13">
    <source>
        <dbReference type="Proteomes" id="UP000659654"/>
    </source>
</evidence>
<sequence>MTVDAADEFGKAVFSQAVAKILDNMGFSASTDEALHLLSALMKRYFEDLCKRTALYKENAQRKNCTFGDINRAFLDQGIVFSELHDYVLQVGNLPVTKVPPYPVKKLKDAVTGYYSEKPKVYINPDEVPSIESLGTGEVLEPEVIEMDEPRPSTSEAMDTSDVDSNGEKEKVVVKQKLYTLPAEKAITIPNFLDMKADDLGIDFTQKPAKEEPETPFNKSYESFTFTPVKSDTSNISESHQTIPPPIQKSQTPVLKPIGPPPLKLSKPRNFGMAPFLPPEAAQVIDIKEEPQTQVQPSLVQEGLDIKEKSKKHKKEKKKDKEKKKEKDKNKEKKHREKKEKVVKGPLPPMPGLDRFESFPSAPILAPISRNENKIPTPPVSVPPPPPMEPISISIPSSMPPALSSNPPLSETLKIPSGPPKLPDESKETPPPTLEPAEATVIQPAHAENKVEEAKKDKHHKKDKDKKEKKKKRDKEKKEGKKRDHEGHVLPPVTSVITSQPSATMVDSAPMISKPAGIKIKFKLGGQNSIGESFSPPKDAVIPEEPPRKQPKLEPISIQTEPAPLKVEPLRISPPKPFIPTQITPEPSAVSNEAEKEKKEEPMEITEEPKIGELPKSPKKHKKEKKHKRDKEREEGEDNGEKREKHKKKSKDKERKEKKEKKKHKEKEDRPIIDRPASNLDDTPPKLPSEPSFKVKFPSEAKPETPVIETPKVEPVPVISTMPIPPAAITPSIGDASIEKDKKKKKKEKKQKKDKEEKKDKEGKKEKKDKEKKDKPKKDKEKEVDASRTSTPKLVEKEKLSSSAALKPKIKPDKQLSRPETPATRPSSTIKEPISTPTPPKTPVDKIPRPSSSKTKTPKASKPRLKKGKKGKGEGDDHVWVCPKCSVAYVDGAADMVGCDGCDQWYHWHCVGMVRPPADDQDWFCPECTKKRKGGKIKGKKN</sequence>
<evidence type="ECO:0000256" key="1">
    <source>
        <dbReference type="ARBA" id="ARBA00004123"/>
    </source>
</evidence>
<evidence type="ECO:0000256" key="3">
    <source>
        <dbReference type="ARBA" id="ARBA00022771"/>
    </source>
</evidence>
<dbReference type="InterPro" id="IPR011011">
    <property type="entry name" value="Znf_FYVE_PHD"/>
</dbReference>
<feature type="compositionally biased region" description="Basic and acidic residues" evidence="9">
    <location>
        <begin position="476"/>
        <end position="488"/>
    </location>
</feature>
<organism evidence="12 14">
    <name type="scientific">Bursaphelenchus xylophilus</name>
    <name type="common">Pinewood nematode worm</name>
    <name type="synonym">Aphelenchoides xylophilus</name>
    <dbReference type="NCBI Taxonomy" id="6326"/>
    <lineage>
        <taxon>Eukaryota</taxon>
        <taxon>Metazoa</taxon>
        <taxon>Ecdysozoa</taxon>
        <taxon>Nematoda</taxon>
        <taxon>Chromadorea</taxon>
        <taxon>Rhabditida</taxon>
        <taxon>Tylenchina</taxon>
        <taxon>Tylenchomorpha</taxon>
        <taxon>Aphelenchoidea</taxon>
        <taxon>Aphelenchoididae</taxon>
        <taxon>Bursaphelenchus</taxon>
    </lineage>
</organism>
<keyword evidence="5" id="KW-0805">Transcription regulation</keyword>
<dbReference type="GO" id="GO:0005669">
    <property type="term" value="C:transcription factor TFIID complex"/>
    <property type="evidence" value="ECO:0007669"/>
    <property type="project" value="TreeGrafter"/>
</dbReference>
<feature type="domain" description="PHD-type" evidence="10">
    <location>
        <begin position="879"/>
        <end position="931"/>
    </location>
</feature>
<protein>
    <submittedName>
        <fullName evidence="11">(pine wood nematode) hypothetical protein</fullName>
    </submittedName>
    <submittedName>
        <fullName evidence="14">PHD-type domain-containing protein</fullName>
    </submittedName>
</protein>
<evidence type="ECO:0000313" key="12">
    <source>
        <dbReference type="Proteomes" id="UP000095284"/>
    </source>
</evidence>
<evidence type="ECO:0000256" key="8">
    <source>
        <dbReference type="PROSITE-ProRule" id="PRU00146"/>
    </source>
</evidence>
<evidence type="ECO:0000256" key="9">
    <source>
        <dbReference type="SAM" id="MobiDB-lite"/>
    </source>
</evidence>
<dbReference type="eggNOG" id="KOG1973">
    <property type="taxonomic scope" value="Eukaryota"/>
</dbReference>
<dbReference type="Gene3D" id="1.10.20.10">
    <property type="entry name" value="Histone, subunit A"/>
    <property type="match status" value="1"/>
</dbReference>
<dbReference type="InterPro" id="IPR001965">
    <property type="entry name" value="Znf_PHD"/>
</dbReference>
<feature type="compositionally biased region" description="Low complexity" evidence="9">
    <location>
        <begin position="390"/>
        <end position="401"/>
    </location>
</feature>
<dbReference type="InterPro" id="IPR013083">
    <property type="entry name" value="Znf_RING/FYVE/PHD"/>
</dbReference>
<feature type="compositionally biased region" description="Basic residues" evidence="9">
    <location>
        <begin position="309"/>
        <end position="322"/>
    </location>
</feature>
<evidence type="ECO:0000256" key="7">
    <source>
        <dbReference type="ARBA" id="ARBA00023242"/>
    </source>
</evidence>
<dbReference type="GO" id="GO:0045944">
    <property type="term" value="P:positive regulation of transcription by RNA polymerase II"/>
    <property type="evidence" value="ECO:0007669"/>
    <property type="project" value="TreeGrafter"/>
</dbReference>
<dbReference type="Proteomes" id="UP000095284">
    <property type="component" value="Unplaced"/>
</dbReference>
<evidence type="ECO:0000256" key="4">
    <source>
        <dbReference type="ARBA" id="ARBA00022833"/>
    </source>
</evidence>
<feature type="compositionally biased region" description="Basic residues" evidence="9">
    <location>
        <begin position="617"/>
        <end position="630"/>
    </location>
</feature>
<keyword evidence="4" id="KW-0862">Zinc</keyword>
<feature type="compositionally biased region" description="Basic residues" evidence="9">
    <location>
        <begin position="856"/>
        <end position="870"/>
    </location>
</feature>
<feature type="compositionally biased region" description="Polar residues" evidence="9">
    <location>
        <begin position="231"/>
        <end position="253"/>
    </location>
</feature>
<feature type="compositionally biased region" description="Basic and acidic residues" evidence="9">
    <location>
        <begin position="751"/>
        <end position="786"/>
    </location>
</feature>
<feature type="region of interest" description="Disordered" evidence="9">
    <location>
        <begin position="231"/>
        <end position="502"/>
    </location>
</feature>
<dbReference type="GO" id="GO:0046982">
    <property type="term" value="F:protein heterodimerization activity"/>
    <property type="evidence" value="ECO:0007669"/>
    <property type="project" value="InterPro"/>
</dbReference>
<proteinExistence type="predicted"/>
<accession>A0A1I7RZ65</accession>
<keyword evidence="3 8" id="KW-0863">Zinc-finger</keyword>
<dbReference type="Pfam" id="PF07524">
    <property type="entry name" value="Bromo_TP"/>
    <property type="match status" value="1"/>
</dbReference>
<feature type="compositionally biased region" description="Basic residues" evidence="9">
    <location>
        <begin position="457"/>
        <end position="475"/>
    </location>
</feature>
<feature type="compositionally biased region" description="Pro residues" evidence="9">
    <location>
        <begin position="376"/>
        <end position="389"/>
    </location>
</feature>
<dbReference type="Gene3D" id="3.30.40.10">
    <property type="entry name" value="Zinc/RING finger domain, C3HC4 (zinc finger)"/>
    <property type="match status" value="1"/>
</dbReference>
<dbReference type="PANTHER" id="PTHR46452:SF1">
    <property type="entry name" value="TRANSCRIPTION INITIATION FACTOR TFIID SUBUNIT 3"/>
    <property type="match status" value="1"/>
</dbReference>